<proteinExistence type="predicted"/>
<name>A0AC34G7P6_9BILA</name>
<reference evidence="2" key="1">
    <citation type="submission" date="2022-11" db="UniProtKB">
        <authorList>
            <consortium name="WormBaseParasite"/>
        </authorList>
    </citation>
    <scope>IDENTIFICATION</scope>
</reference>
<evidence type="ECO:0000313" key="1">
    <source>
        <dbReference type="Proteomes" id="UP000887579"/>
    </source>
</evidence>
<accession>A0AC34G7P6</accession>
<dbReference type="Proteomes" id="UP000887579">
    <property type="component" value="Unplaced"/>
</dbReference>
<evidence type="ECO:0000313" key="2">
    <source>
        <dbReference type="WBParaSite" id="ES5_v2.g25792.t1"/>
    </source>
</evidence>
<sequence length="303" mass="33948">MKLIIVILTIFHGIICQPWTNRFDYNDYQPVPISSPPQHLPLLVQRRPMRMLASPRYRPDAMEQQQLPPPQNQQHQFIEDPFYPHPQPQQFPSRSSPQIASASGFGGGTFFPSEPPTPILITPPQPQTPPSQSNGVTDFMSRLATTIPEIAEKMSKLSSMSSQVSENSNNKFNAGFNTFSPETQNENSNSNNNNNNNFNNNHAGNGNFENDFLGNIKKSGLGMFFTTDPKTTENNENRSKNDVANVVDSMPGPNSLFSFNKLFSAFTPSTPAPVTVKPMVDQKDRTIYDMRQIKGTPILKVRF</sequence>
<organism evidence="1 2">
    <name type="scientific">Panagrolaimus sp. ES5</name>
    <dbReference type="NCBI Taxonomy" id="591445"/>
    <lineage>
        <taxon>Eukaryota</taxon>
        <taxon>Metazoa</taxon>
        <taxon>Ecdysozoa</taxon>
        <taxon>Nematoda</taxon>
        <taxon>Chromadorea</taxon>
        <taxon>Rhabditida</taxon>
        <taxon>Tylenchina</taxon>
        <taxon>Panagrolaimomorpha</taxon>
        <taxon>Panagrolaimoidea</taxon>
        <taxon>Panagrolaimidae</taxon>
        <taxon>Panagrolaimus</taxon>
    </lineage>
</organism>
<protein>
    <submittedName>
        <fullName evidence="2">Uncharacterized protein</fullName>
    </submittedName>
</protein>
<dbReference type="WBParaSite" id="ES5_v2.g25792.t1">
    <property type="protein sequence ID" value="ES5_v2.g25792.t1"/>
    <property type="gene ID" value="ES5_v2.g25792"/>
</dbReference>